<keyword evidence="2" id="KW-1185">Reference proteome</keyword>
<dbReference type="AlphaFoldDB" id="A0A6C0GR78"/>
<evidence type="ECO:0000313" key="2">
    <source>
        <dbReference type="Proteomes" id="UP000480178"/>
    </source>
</evidence>
<evidence type="ECO:0000313" key="1">
    <source>
        <dbReference type="EMBL" id="QHT70569.1"/>
    </source>
</evidence>
<gene>
    <name evidence="1" type="ORF">GXP67_29915</name>
</gene>
<name>A0A6C0GR78_9BACT</name>
<dbReference type="Proteomes" id="UP000480178">
    <property type="component" value="Chromosome"/>
</dbReference>
<protein>
    <submittedName>
        <fullName evidence="1">DUF4292 domain-containing protein</fullName>
    </submittedName>
</protein>
<reference evidence="1 2" key="1">
    <citation type="submission" date="2020-01" db="EMBL/GenBank/DDBJ databases">
        <authorList>
            <person name="Kim M.K."/>
        </authorList>
    </citation>
    <scope>NUCLEOTIDE SEQUENCE [LARGE SCALE GENOMIC DNA]</scope>
    <source>
        <strain evidence="1 2">172606-1</strain>
    </source>
</reference>
<dbReference type="KEGG" id="rhoz:GXP67_29915"/>
<proteinExistence type="predicted"/>
<organism evidence="1 2">
    <name type="scientific">Rhodocytophaga rosea</name>
    <dbReference type="NCBI Taxonomy" id="2704465"/>
    <lineage>
        <taxon>Bacteria</taxon>
        <taxon>Pseudomonadati</taxon>
        <taxon>Bacteroidota</taxon>
        <taxon>Cytophagia</taxon>
        <taxon>Cytophagales</taxon>
        <taxon>Rhodocytophagaceae</taxon>
        <taxon>Rhodocytophaga</taxon>
    </lineage>
</organism>
<dbReference type="InterPro" id="IPR025634">
    <property type="entry name" value="DUF4292"/>
</dbReference>
<sequence length="107" mass="12719">MIKEKDFYLLRQNDQQVTIDNYISADNMKLKKILMVEQPTNNSLTLDYENFNMLNNFLFPYSSLISLQYQSSQGHYSTLVTIQHLKAEISDKELKFPFNVPQKYDRK</sequence>
<dbReference type="Pfam" id="PF14125">
    <property type="entry name" value="DUF4292"/>
    <property type="match status" value="1"/>
</dbReference>
<dbReference type="EMBL" id="CP048222">
    <property type="protein sequence ID" value="QHT70569.1"/>
    <property type="molecule type" value="Genomic_DNA"/>
</dbReference>
<accession>A0A6C0GR78</accession>